<comment type="caution">
    <text evidence="3">The sequence shown here is derived from an EMBL/GenBank/DDBJ whole genome shotgun (WGS) entry which is preliminary data.</text>
</comment>
<keyword evidence="2" id="KW-0472">Membrane</keyword>
<reference evidence="3 4" key="2">
    <citation type="submission" date="2018-03" db="EMBL/GenBank/DDBJ databases">
        <authorList>
            <person name="Keele B.F."/>
        </authorList>
    </citation>
    <scope>NUCLEOTIDE SEQUENCE [LARGE SCALE GENOMIC DNA]</scope>
    <source>
        <strain evidence="3 4">CCALA 016</strain>
    </source>
</reference>
<keyword evidence="2" id="KW-0812">Transmembrane</keyword>
<keyword evidence="1" id="KW-0175">Coiled coil</keyword>
<evidence type="ECO:0000256" key="2">
    <source>
        <dbReference type="SAM" id="Phobius"/>
    </source>
</evidence>
<sequence length="266" mass="30991">MKWLAFLLIIPLLYLVTQYWTIVLATLITSLAILLLSKAVYRFGFIGRKLKAIRQGKVLQIRSQNQYSIPLEVIPQQQEVKKTLYKIPINYKKSSWLIKSVTPQLTKEGISFKVFAHELNQVKIVQKRSKDSTFDLMQKISIPIQEVISKIEPQITEFNEQIDKLEELRSLAASSEVYHQQAEVYARAIAQITDLVKNAEELKRECLKFVRENLIGAELAKYNPEQLPEVTQKIEFEAKYKAINQKYELLREEVKAYFELRKASQI</sequence>
<keyword evidence="4" id="KW-1185">Reference proteome</keyword>
<dbReference type="Proteomes" id="UP000239001">
    <property type="component" value="Unassembled WGS sequence"/>
</dbReference>
<dbReference type="AlphaFoldDB" id="A0A2T1M0W9"/>
<name>A0A2T1M0W9_9CHRO</name>
<evidence type="ECO:0000256" key="1">
    <source>
        <dbReference type="SAM" id="Coils"/>
    </source>
</evidence>
<dbReference type="OrthoDB" id="528643at2"/>
<proteinExistence type="predicted"/>
<protein>
    <submittedName>
        <fullName evidence="3">Uncharacterized protein</fullName>
    </submittedName>
</protein>
<keyword evidence="2" id="KW-1133">Transmembrane helix</keyword>
<organism evidence="3 4">
    <name type="scientific">Aphanothece hegewaldii CCALA 016</name>
    <dbReference type="NCBI Taxonomy" id="2107694"/>
    <lineage>
        <taxon>Bacteria</taxon>
        <taxon>Bacillati</taxon>
        <taxon>Cyanobacteriota</taxon>
        <taxon>Cyanophyceae</taxon>
        <taxon>Oscillatoriophycideae</taxon>
        <taxon>Chroococcales</taxon>
        <taxon>Aphanothecaceae</taxon>
        <taxon>Aphanothece</taxon>
    </lineage>
</organism>
<reference evidence="3 4" key="1">
    <citation type="submission" date="2018-03" db="EMBL/GenBank/DDBJ databases">
        <title>The ancient ancestry and fast evolution of plastids.</title>
        <authorList>
            <person name="Moore K.R."/>
            <person name="Magnabosco C."/>
            <person name="Momper L."/>
            <person name="Gold D.A."/>
            <person name="Bosak T."/>
            <person name="Fournier G.P."/>
        </authorList>
    </citation>
    <scope>NUCLEOTIDE SEQUENCE [LARGE SCALE GENOMIC DNA]</scope>
    <source>
        <strain evidence="3 4">CCALA 016</strain>
    </source>
</reference>
<evidence type="ECO:0000313" key="3">
    <source>
        <dbReference type="EMBL" id="PSF38235.1"/>
    </source>
</evidence>
<feature type="transmembrane region" description="Helical" evidence="2">
    <location>
        <begin position="20"/>
        <end position="41"/>
    </location>
</feature>
<dbReference type="RefSeq" id="WP_106456200.1">
    <property type="nucleotide sequence ID" value="NZ_PXOH01000005.1"/>
</dbReference>
<gene>
    <name evidence="3" type="ORF">C7H19_07130</name>
</gene>
<evidence type="ECO:0000313" key="4">
    <source>
        <dbReference type="Proteomes" id="UP000239001"/>
    </source>
</evidence>
<accession>A0A2T1M0W9</accession>
<dbReference type="EMBL" id="PXOH01000005">
    <property type="protein sequence ID" value="PSF38235.1"/>
    <property type="molecule type" value="Genomic_DNA"/>
</dbReference>
<feature type="coiled-coil region" evidence="1">
    <location>
        <begin position="185"/>
        <end position="253"/>
    </location>
</feature>